<dbReference type="PANTHER" id="PTHR38781">
    <property type="entry name" value="ANTITOXIN DINJ-RELATED"/>
    <property type="match status" value="1"/>
</dbReference>
<keyword evidence="2" id="KW-1277">Toxin-antitoxin system</keyword>
<dbReference type="Proteomes" id="UP000198556">
    <property type="component" value="Unassembled WGS sequence"/>
</dbReference>
<dbReference type="AlphaFoldDB" id="A0A1H9NSW4"/>
<protein>
    <submittedName>
        <fullName evidence="4">Addiction module antitoxin, RelB/DinJ family</fullName>
    </submittedName>
</protein>
<evidence type="ECO:0000256" key="3">
    <source>
        <dbReference type="SAM" id="MobiDB-lite"/>
    </source>
</evidence>
<organism evidence="4 5">
    <name type="scientific">Granulicatella balaenopterae</name>
    <dbReference type="NCBI Taxonomy" id="137733"/>
    <lineage>
        <taxon>Bacteria</taxon>
        <taxon>Bacillati</taxon>
        <taxon>Bacillota</taxon>
        <taxon>Bacilli</taxon>
        <taxon>Lactobacillales</taxon>
        <taxon>Carnobacteriaceae</taxon>
        <taxon>Granulicatella</taxon>
    </lineage>
</organism>
<name>A0A1H9NSW4_9LACT</name>
<dbReference type="STRING" id="137733.SAMN05421767_1456"/>
<comment type="similarity">
    <text evidence="1">Belongs to the RelB/DinJ antitoxin family.</text>
</comment>
<dbReference type="Gene3D" id="1.10.1220.10">
    <property type="entry name" value="Met repressor-like"/>
    <property type="match status" value="1"/>
</dbReference>
<sequence length="116" mass="13035">MTMVYAKRNKTKGRNEMAGSKTASISCRIEEGIKEQAEAILQQIGLPRSVAIDMFYRQIIMNNGIPFSLTIPKEPVAHDMLTKDELNQILMTGLVQAKANDSFTIDEVFDELENDL</sequence>
<dbReference type="GO" id="GO:0006355">
    <property type="term" value="P:regulation of DNA-templated transcription"/>
    <property type="evidence" value="ECO:0007669"/>
    <property type="project" value="InterPro"/>
</dbReference>
<dbReference type="NCBIfam" id="TIGR02384">
    <property type="entry name" value="RelB_DinJ"/>
    <property type="match status" value="1"/>
</dbReference>
<dbReference type="PANTHER" id="PTHR38781:SF1">
    <property type="entry name" value="ANTITOXIN DINJ-RELATED"/>
    <property type="match status" value="1"/>
</dbReference>
<feature type="region of interest" description="Disordered" evidence="3">
    <location>
        <begin position="1"/>
        <end position="21"/>
    </location>
</feature>
<dbReference type="InterPro" id="IPR013321">
    <property type="entry name" value="Arc_rbn_hlx_hlx"/>
</dbReference>
<gene>
    <name evidence="4" type="ORF">SAMN05421767_1456</name>
</gene>
<dbReference type="EMBL" id="FOGF01000045">
    <property type="protein sequence ID" value="SER39060.1"/>
    <property type="molecule type" value="Genomic_DNA"/>
</dbReference>
<evidence type="ECO:0000313" key="5">
    <source>
        <dbReference type="Proteomes" id="UP000198556"/>
    </source>
</evidence>
<evidence type="ECO:0000313" key="4">
    <source>
        <dbReference type="EMBL" id="SER39060.1"/>
    </source>
</evidence>
<evidence type="ECO:0000256" key="2">
    <source>
        <dbReference type="ARBA" id="ARBA00022649"/>
    </source>
</evidence>
<reference evidence="4 5" key="1">
    <citation type="submission" date="2016-10" db="EMBL/GenBank/DDBJ databases">
        <authorList>
            <person name="de Groot N.N."/>
        </authorList>
    </citation>
    <scope>NUCLEOTIDE SEQUENCE [LARGE SCALE GENOMIC DNA]</scope>
    <source>
        <strain evidence="4 5">DSM 15827</strain>
    </source>
</reference>
<accession>A0A1H9NSW4</accession>
<dbReference type="GO" id="GO:0006351">
    <property type="term" value="P:DNA-templated transcription"/>
    <property type="evidence" value="ECO:0007669"/>
    <property type="project" value="TreeGrafter"/>
</dbReference>
<proteinExistence type="inferred from homology"/>
<keyword evidence="5" id="KW-1185">Reference proteome</keyword>
<evidence type="ECO:0000256" key="1">
    <source>
        <dbReference type="ARBA" id="ARBA00010562"/>
    </source>
</evidence>
<dbReference type="InterPro" id="IPR007337">
    <property type="entry name" value="RelB/DinJ"/>
</dbReference>
<dbReference type="Pfam" id="PF04221">
    <property type="entry name" value="RelB"/>
    <property type="match status" value="1"/>
</dbReference>